<comment type="caution">
    <text evidence="2">The sequence shown here is derived from an EMBL/GenBank/DDBJ whole genome shotgun (WGS) entry which is preliminary data.</text>
</comment>
<protein>
    <submittedName>
        <fullName evidence="2">Uncharacterized protein</fullName>
    </submittedName>
</protein>
<dbReference type="RefSeq" id="WP_428838120.1">
    <property type="nucleotide sequence ID" value="NZ_BAAABZ010000050.1"/>
</dbReference>
<sequence>MRLWSSKTGATPDDVDRFRQAIPRRVDPQHTFRFTKQTPGRTTPKLRTPETPDRCTWIPIVAHTQPRLTRHLATDLRPP</sequence>
<dbReference type="EMBL" id="BAAABZ010000050">
    <property type="protein sequence ID" value="GAA0544186.1"/>
    <property type="molecule type" value="Genomic_DNA"/>
</dbReference>
<accession>A0ABN1DJ28</accession>
<reference evidence="2 3" key="1">
    <citation type="journal article" date="2019" name="Int. J. Syst. Evol. Microbiol.">
        <title>The Global Catalogue of Microorganisms (GCM) 10K type strain sequencing project: providing services to taxonomists for standard genome sequencing and annotation.</title>
        <authorList>
            <consortium name="The Broad Institute Genomics Platform"/>
            <consortium name="The Broad Institute Genome Sequencing Center for Infectious Disease"/>
            <person name="Wu L."/>
            <person name="Ma J."/>
        </authorList>
    </citation>
    <scope>NUCLEOTIDE SEQUENCE [LARGE SCALE GENOMIC DNA]</scope>
    <source>
        <strain evidence="2 3">JCM 5052</strain>
    </source>
</reference>
<evidence type="ECO:0000313" key="2">
    <source>
        <dbReference type="EMBL" id="GAA0544186.1"/>
    </source>
</evidence>
<evidence type="ECO:0000313" key="3">
    <source>
        <dbReference type="Proteomes" id="UP001501576"/>
    </source>
</evidence>
<feature type="compositionally biased region" description="Polar residues" evidence="1">
    <location>
        <begin position="32"/>
        <end position="41"/>
    </location>
</feature>
<proteinExistence type="predicted"/>
<feature type="region of interest" description="Disordered" evidence="1">
    <location>
        <begin position="1"/>
        <end position="52"/>
    </location>
</feature>
<organism evidence="2 3">
    <name type="scientific">Streptomyces mordarskii</name>
    <dbReference type="NCBI Taxonomy" id="1226758"/>
    <lineage>
        <taxon>Bacteria</taxon>
        <taxon>Bacillati</taxon>
        <taxon>Actinomycetota</taxon>
        <taxon>Actinomycetes</taxon>
        <taxon>Kitasatosporales</taxon>
        <taxon>Streptomycetaceae</taxon>
        <taxon>Streptomyces</taxon>
    </lineage>
</organism>
<feature type="compositionally biased region" description="Basic and acidic residues" evidence="1">
    <location>
        <begin position="14"/>
        <end position="30"/>
    </location>
</feature>
<keyword evidence="3" id="KW-1185">Reference proteome</keyword>
<gene>
    <name evidence="2" type="ORF">GCM10010390_52830</name>
</gene>
<name>A0ABN1DJ28_9ACTN</name>
<dbReference type="Proteomes" id="UP001501576">
    <property type="component" value="Unassembled WGS sequence"/>
</dbReference>
<evidence type="ECO:0000256" key="1">
    <source>
        <dbReference type="SAM" id="MobiDB-lite"/>
    </source>
</evidence>